<accession>A0A0E3JNW0</accession>
<evidence type="ECO:0000313" key="4">
    <source>
        <dbReference type="Proteomes" id="UP000033115"/>
    </source>
</evidence>
<dbReference type="InterPro" id="IPR003675">
    <property type="entry name" value="Rce1/LyrA-like_dom"/>
</dbReference>
<reference evidence="3 4" key="1">
    <citation type="journal article" date="2015" name="J. Biotechnol.">
        <title>Complete genome sequence of a malodorant-producing acetogen, Clostridium scatologenes ATCC 25775(T).</title>
        <authorList>
            <person name="Zhu Z."/>
            <person name="Guo T."/>
            <person name="Zheng H."/>
            <person name="Song T."/>
            <person name="Ouyang P."/>
            <person name="Xie J."/>
        </authorList>
    </citation>
    <scope>NUCLEOTIDE SEQUENCE [LARGE SCALE GENOMIC DNA]</scope>
    <source>
        <strain evidence="3 4">ATCC 25775</strain>
    </source>
</reference>
<keyword evidence="4" id="KW-1185">Reference proteome</keyword>
<feature type="transmembrane region" description="Helical" evidence="1">
    <location>
        <begin position="240"/>
        <end position="259"/>
    </location>
</feature>
<dbReference type="EMBL" id="CP009933">
    <property type="protein sequence ID" value="AKA69704.1"/>
    <property type="molecule type" value="Genomic_DNA"/>
</dbReference>
<keyword evidence="3" id="KW-0645">Protease</keyword>
<sequence>MKNNIDYLKQKHTFILCILITVVYLAVLKGIGWVISFSMRSHGYGLELIVEFIGVTVSLIIISLVGKKHIFKEKGVGVLRGLFIGGFLVFIGSFTIFSSVVDIIHNKNVSQLLPISQILMFVAAMAGVGMSEEFIFRGTILNLFIDKFGRTPKGIYAAIISSSTIFGIAHITNVFSGVLIKSAFIQAIGAGVLGALLAAIYVRSKNIWVVAILHAFIDFSALISSGFFGTNSIASEINSYGYIKLFGCLIYLIPVVFLLRKKKLLEILNNE</sequence>
<dbReference type="RefSeq" id="WP_029161693.1">
    <property type="nucleotide sequence ID" value="NZ_CP009933.1"/>
</dbReference>
<feature type="transmembrane region" description="Helical" evidence="1">
    <location>
        <begin position="12"/>
        <end position="36"/>
    </location>
</feature>
<proteinExistence type="predicted"/>
<keyword evidence="1" id="KW-1133">Transmembrane helix</keyword>
<name>A0A0E3JNW0_CLOSL</name>
<organism evidence="3 4">
    <name type="scientific">Clostridium scatologenes</name>
    <dbReference type="NCBI Taxonomy" id="1548"/>
    <lineage>
        <taxon>Bacteria</taxon>
        <taxon>Bacillati</taxon>
        <taxon>Bacillota</taxon>
        <taxon>Clostridia</taxon>
        <taxon>Eubacteriales</taxon>
        <taxon>Clostridiaceae</taxon>
        <taxon>Clostridium</taxon>
    </lineage>
</organism>
<keyword evidence="3" id="KW-0378">Hydrolase</keyword>
<feature type="transmembrane region" description="Helical" evidence="1">
    <location>
        <begin position="155"/>
        <end position="172"/>
    </location>
</feature>
<feature type="transmembrane region" description="Helical" evidence="1">
    <location>
        <begin position="112"/>
        <end position="135"/>
    </location>
</feature>
<gene>
    <name evidence="3" type="ORF">CSCA_2579</name>
</gene>
<feature type="transmembrane region" description="Helical" evidence="1">
    <location>
        <begin position="178"/>
        <end position="200"/>
    </location>
</feature>
<dbReference type="GO" id="GO:0006508">
    <property type="term" value="P:proteolysis"/>
    <property type="evidence" value="ECO:0007669"/>
    <property type="project" value="UniProtKB-KW"/>
</dbReference>
<evidence type="ECO:0000259" key="2">
    <source>
        <dbReference type="Pfam" id="PF02517"/>
    </source>
</evidence>
<dbReference type="GO" id="GO:0004175">
    <property type="term" value="F:endopeptidase activity"/>
    <property type="evidence" value="ECO:0007669"/>
    <property type="project" value="UniProtKB-ARBA"/>
</dbReference>
<evidence type="ECO:0000313" key="3">
    <source>
        <dbReference type="EMBL" id="AKA69704.1"/>
    </source>
</evidence>
<keyword evidence="1" id="KW-0472">Membrane</keyword>
<dbReference type="KEGG" id="csq:CSCA_2579"/>
<evidence type="ECO:0000256" key="1">
    <source>
        <dbReference type="SAM" id="Phobius"/>
    </source>
</evidence>
<dbReference type="Proteomes" id="UP000033115">
    <property type="component" value="Chromosome"/>
</dbReference>
<keyword evidence="1" id="KW-0812">Transmembrane</keyword>
<dbReference type="AlphaFoldDB" id="A0A0E3JNW0"/>
<dbReference type="Pfam" id="PF02517">
    <property type="entry name" value="Rce1-like"/>
    <property type="match status" value="1"/>
</dbReference>
<feature type="transmembrane region" description="Helical" evidence="1">
    <location>
        <begin position="207"/>
        <end position="228"/>
    </location>
</feature>
<feature type="transmembrane region" description="Helical" evidence="1">
    <location>
        <begin position="78"/>
        <end position="100"/>
    </location>
</feature>
<feature type="transmembrane region" description="Helical" evidence="1">
    <location>
        <begin position="48"/>
        <end position="66"/>
    </location>
</feature>
<feature type="domain" description="CAAX prenyl protease 2/Lysostaphin resistance protein A-like" evidence="2">
    <location>
        <begin position="116"/>
        <end position="219"/>
    </location>
</feature>
<dbReference type="HOGENOM" id="CLU_063229_0_0_9"/>
<dbReference type="STRING" id="1548.CSCA_2579"/>
<dbReference type="GO" id="GO:0080120">
    <property type="term" value="P:CAAX-box protein maturation"/>
    <property type="evidence" value="ECO:0007669"/>
    <property type="project" value="UniProtKB-ARBA"/>
</dbReference>
<protein>
    <submittedName>
        <fullName evidence="3">CAAX amino terminal protease family protein</fullName>
    </submittedName>
</protein>